<evidence type="ECO:0000313" key="11">
    <source>
        <dbReference type="Proteomes" id="UP000255036"/>
    </source>
</evidence>
<protein>
    <submittedName>
        <fullName evidence="10">Diacylglycerol kinase family lipid kinase</fullName>
    </submittedName>
</protein>
<dbReference type="CDD" id="cd01653">
    <property type="entry name" value="GATase1"/>
    <property type="match status" value="1"/>
</dbReference>
<keyword evidence="6" id="KW-0443">Lipid metabolism</keyword>
<dbReference type="SUPFAM" id="SSF111331">
    <property type="entry name" value="NAD kinase/diacylglycerol kinase-like"/>
    <property type="match status" value="1"/>
</dbReference>
<evidence type="ECO:0000256" key="5">
    <source>
        <dbReference type="ARBA" id="ARBA00022842"/>
    </source>
</evidence>
<proteinExistence type="inferred from homology"/>
<dbReference type="PANTHER" id="PTHR12358">
    <property type="entry name" value="SPHINGOSINE KINASE"/>
    <property type="match status" value="1"/>
</dbReference>
<evidence type="ECO:0000256" key="7">
    <source>
        <dbReference type="ARBA" id="ARBA00023209"/>
    </source>
</evidence>
<comment type="cofactor">
    <cofactor evidence="1">
        <name>Mg(2+)</name>
        <dbReference type="ChEBI" id="CHEBI:18420"/>
    </cofactor>
</comment>
<dbReference type="NCBIfam" id="TIGR00147">
    <property type="entry name" value="YegS/Rv2252/BmrU family lipid kinase"/>
    <property type="match status" value="1"/>
</dbReference>
<dbReference type="OrthoDB" id="142078at2"/>
<dbReference type="EMBL" id="QRCT01000048">
    <property type="protein sequence ID" value="RDU22715.1"/>
    <property type="molecule type" value="Genomic_DNA"/>
</dbReference>
<dbReference type="GO" id="GO:0004143">
    <property type="term" value="F:ATP-dependent diacylglycerol kinase activity"/>
    <property type="evidence" value="ECO:0007669"/>
    <property type="project" value="TreeGrafter"/>
</dbReference>
<dbReference type="PANTHER" id="PTHR12358:SF106">
    <property type="entry name" value="LIPID KINASE YEGS"/>
    <property type="match status" value="1"/>
</dbReference>
<dbReference type="PROSITE" id="PS50146">
    <property type="entry name" value="DAGK"/>
    <property type="match status" value="1"/>
</dbReference>
<reference evidence="10 11" key="1">
    <citation type="submission" date="2018-07" db="EMBL/GenBank/DDBJ databases">
        <title>Anaerosacharophilus polymeroproducens gen. nov. sp. nov., an anaerobic bacterium isolated from salt field.</title>
        <authorList>
            <person name="Kim W."/>
            <person name="Yang S.-H."/>
            <person name="Oh J."/>
            <person name="Lee J.-H."/>
            <person name="Kwon K.K."/>
        </authorList>
    </citation>
    <scope>NUCLEOTIDE SEQUENCE [LARGE SCALE GENOMIC DNA]</scope>
    <source>
        <strain evidence="10 11">MCWD5</strain>
    </source>
</reference>
<dbReference type="GO" id="GO:0005886">
    <property type="term" value="C:plasma membrane"/>
    <property type="evidence" value="ECO:0007669"/>
    <property type="project" value="TreeGrafter"/>
</dbReference>
<keyword evidence="10" id="KW-0418">Kinase</keyword>
<dbReference type="Gene3D" id="2.60.200.40">
    <property type="match status" value="1"/>
</dbReference>
<dbReference type="Pfam" id="PF00781">
    <property type="entry name" value="DAGK_cat"/>
    <property type="match status" value="1"/>
</dbReference>
<keyword evidence="8" id="KW-1208">Phospholipid metabolism</keyword>
<dbReference type="RefSeq" id="WP_115482649.1">
    <property type="nucleotide sequence ID" value="NZ_QRCT01000048.1"/>
</dbReference>
<comment type="caution">
    <text evidence="10">The sequence shown here is derived from an EMBL/GenBank/DDBJ whole genome shotgun (WGS) entry which is preliminary data.</text>
</comment>
<dbReference type="InterPro" id="IPR016064">
    <property type="entry name" value="NAD/diacylglycerol_kinase_sf"/>
</dbReference>
<evidence type="ECO:0000256" key="1">
    <source>
        <dbReference type="ARBA" id="ARBA00001946"/>
    </source>
</evidence>
<organism evidence="10 11">
    <name type="scientific">Anaerosacchariphilus polymeriproducens</name>
    <dbReference type="NCBI Taxonomy" id="1812858"/>
    <lineage>
        <taxon>Bacteria</taxon>
        <taxon>Bacillati</taxon>
        <taxon>Bacillota</taxon>
        <taxon>Clostridia</taxon>
        <taxon>Lachnospirales</taxon>
        <taxon>Lachnospiraceae</taxon>
        <taxon>Anaerosacchariphilus</taxon>
    </lineage>
</organism>
<keyword evidence="4" id="KW-0479">Metal-binding</keyword>
<dbReference type="InterPro" id="IPR050187">
    <property type="entry name" value="Lipid_Phosphate_FormReg"/>
</dbReference>
<comment type="similarity">
    <text evidence="2">Belongs to the diacylglycerol/lipid kinase family.</text>
</comment>
<keyword evidence="3" id="KW-0444">Lipid biosynthesis</keyword>
<dbReference type="SMART" id="SM00046">
    <property type="entry name" value="DAGKc"/>
    <property type="match status" value="1"/>
</dbReference>
<keyword evidence="11" id="KW-1185">Reference proteome</keyword>
<evidence type="ECO:0000256" key="8">
    <source>
        <dbReference type="ARBA" id="ARBA00023264"/>
    </source>
</evidence>
<evidence type="ECO:0000256" key="2">
    <source>
        <dbReference type="ARBA" id="ARBA00005983"/>
    </source>
</evidence>
<dbReference type="Gene3D" id="3.40.50.10330">
    <property type="entry name" value="Probable inorganic polyphosphate/atp-NAD kinase, domain 1"/>
    <property type="match status" value="1"/>
</dbReference>
<name>A0A371AT22_9FIRM</name>
<dbReference type="AlphaFoldDB" id="A0A371AT22"/>
<keyword evidence="5" id="KW-0460">Magnesium</keyword>
<evidence type="ECO:0000313" key="10">
    <source>
        <dbReference type="EMBL" id="RDU22715.1"/>
    </source>
</evidence>
<dbReference type="InterPro" id="IPR017438">
    <property type="entry name" value="ATP-NAD_kinase_N"/>
</dbReference>
<keyword evidence="7" id="KW-0594">Phospholipid biosynthesis</keyword>
<feature type="domain" description="DAGKc" evidence="9">
    <location>
        <begin position="1"/>
        <end position="132"/>
    </location>
</feature>
<evidence type="ECO:0000256" key="6">
    <source>
        <dbReference type="ARBA" id="ARBA00023098"/>
    </source>
</evidence>
<sequence length="304" mass="33711">MKKKKLLFIFNPHAGKSLIRNKLVDLLDIFVKAGYEVVTYPTQAPKDGLNKTRDDSKDYDLVVCSGGDGTLDEIITGMMQSNNKFPIGYIPSGSTNDFATSLKIPKNMIKAAQVAVGGNSFYCDIGRFNQDYFVYIAAFGLFTDVSYSTNQDFKNLLGHVAYILEGVKRLPFIKSYSLKVEYEGNVIEDEFIYGMITNSTSVGGFKNMTGKNVHLDDGVFEVTLIKNPTNPIELQSIINSLVLRVDNTASVYSFKTSHIKITSKTAISWTLDGEYGGNHEVVEIENENKALEIMVGNKEKIASI</sequence>
<dbReference type="GO" id="GO:0008654">
    <property type="term" value="P:phospholipid biosynthetic process"/>
    <property type="evidence" value="ECO:0007669"/>
    <property type="project" value="UniProtKB-KW"/>
</dbReference>
<dbReference type="GO" id="GO:0046872">
    <property type="term" value="F:metal ion binding"/>
    <property type="evidence" value="ECO:0007669"/>
    <property type="project" value="UniProtKB-KW"/>
</dbReference>
<evidence type="ECO:0000256" key="4">
    <source>
        <dbReference type="ARBA" id="ARBA00022723"/>
    </source>
</evidence>
<dbReference type="GO" id="GO:0005524">
    <property type="term" value="F:ATP binding"/>
    <property type="evidence" value="ECO:0007669"/>
    <property type="project" value="InterPro"/>
</dbReference>
<dbReference type="InterPro" id="IPR001206">
    <property type="entry name" value="Diacylglycerol_kinase_cat_dom"/>
</dbReference>
<keyword evidence="10" id="KW-0808">Transferase</keyword>
<dbReference type="InterPro" id="IPR005218">
    <property type="entry name" value="Diacylglycerol/lipid_kinase"/>
</dbReference>
<evidence type="ECO:0000259" key="9">
    <source>
        <dbReference type="PROSITE" id="PS50146"/>
    </source>
</evidence>
<gene>
    <name evidence="10" type="ORF">DWV06_13165</name>
</gene>
<evidence type="ECO:0000256" key="3">
    <source>
        <dbReference type="ARBA" id="ARBA00022516"/>
    </source>
</evidence>
<accession>A0A371AT22</accession>
<dbReference type="Proteomes" id="UP000255036">
    <property type="component" value="Unassembled WGS sequence"/>
</dbReference>